<reference evidence="3" key="1">
    <citation type="submission" date="2013-04" db="EMBL/GenBank/DDBJ databases">
        <title>The Genome Sequence of Fonticula alba ATCC 38817.</title>
        <authorList>
            <consortium name="The Broad Institute Genomics Platform"/>
            <person name="Russ C."/>
            <person name="Cuomo C."/>
            <person name="Burger G."/>
            <person name="Gray M.W."/>
            <person name="Holland P.W.H."/>
            <person name="King N."/>
            <person name="Lang F.B.F."/>
            <person name="Roger A.J."/>
            <person name="Ruiz-Trillo I."/>
            <person name="Brown M."/>
            <person name="Walker B."/>
            <person name="Young S."/>
            <person name="Zeng Q."/>
            <person name="Gargeya S."/>
            <person name="Fitzgerald M."/>
            <person name="Haas B."/>
            <person name="Abouelleil A."/>
            <person name="Allen A.W."/>
            <person name="Alvarado L."/>
            <person name="Arachchi H.M."/>
            <person name="Berlin A.M."/>
            <person name="Chapman S.B."/>
            <person name="Gainer-Dewar J."/>
            <person name="Goldberg J."/>
            <person name="Griggs A."/>
            <person name="Gujja S."/>
            <person name="Hansen M."/>
            <person name="Howarth C."/>
            <person name="Imamovic A."/>
            <person name="Ireland A."/>
            <person name="Larimer J."/>
            <person name="McCowan C."/>
            <person name="Murphy C."/>
            <person name="Pearson M."/>
            <person name="Poon T.W."/>
            <person name="Priest M."/>
            <person name="Roberts A."/>
            <person name="Saif S."/>
            <person name="Shea T."/>
            <person name="Sisk P."/>
            <person name="Sykes S."/>
            <person name="Wortman J."/>
            <person name="Nusbaum C."/>
            <person name="Birren B."/>
        </authorList>
    </citation>
    <scope>NUCLEOTIDE SEQUENCE [LARGE SCALE GENOMIC DNA]</scope>
    <source>
        <strain evidence="3">ATCC 38817</strain>
    </source>
</reference>
<evidence type="ECO:0000313" key="3">
    <source>
        <dbReference type="EMBL" id="KCV70154.1"/>
    </source>
</evidence>
<evidence type="ECO:0000256" key="2">
    <source>
        <dbReference type="SAM" id="Phobius"/>
    </source>
</evidence>
<dbReference type="EMBL" id="KB932205">
    <property type="protein sequence ID" value="KCV70154.1"/>
    <property type="molecule type" value="Genomic_DNA"/>
</dbReference>
<dbReference type="AlphaFoldDB" id="A0A058Z785"/>
<keyword evidence="2" id="KW-0812">Transmembrane</keyword>
<organism evidence="3">
    <name type="scientific">Fonticula alba</name>
    <name type="common">Slime mold</name>
    <dbReference type="NCBI Taxonomy" id="691883"/>
    <lineage>
        <taxon>Eukaryota</taxon>
        <taxon>Rotosphaerida</taxon>
        <taxon>Fonticulaceae</taxon>
        <taxon>Fonticula</taxon>
    </lineage>
</organism>
<feature type="transmembrane region" description="Helical" evidence="2">
    <location>
        <begin position="32"/>
        <end position="52"/>
    </location>
</feature>
<name>A0A058Z785_FONAL</name>
<keyword evidence="2" id="KW-0472">Membrane</keyword>
<evidence type="ECO:0000256" key="1">
    <source>
        <dbReference type="SAM" id="MobiDB-lite"/>
    </source>
</evidence>
<evidence type="ECO:0000313" key="4">
    <source>
        <dbReference type="Proteomes" id="UP000030693"/>
    </source>
</evidence>
<feature type="region of interest" description="Disordered" evidence="1">
    <location>
        <begin position="163"/>
        <end position="185"/>
    </location>
</feature>
<dbReference type="Proteomes" id="UP000030693">
    <property type="component" value="Unassembled WGS sequence"/>
</dbReference>
<gene>
    <name evidence="3" type="ORF">H696_03613</name>
</gene>
<accession>A0A058Z785</accession>
<keyword evidence="4" id="KW-1185">Reference proteome</keyword>
<keyword evidence="2" id="KW-1133">Transmembrane helix</keyword>
<dbReference type="RefSeq" id="XP_009495760.1">
    <property type="nucleotide sequence ID" value="XM_009497485.1"/>
</dbReference>
<feature type="region of interest" description="Disordered" evidence="1">
    <location>
        <begin position="1"/>
        <end position="26"/>
    </location>
</feature>
<protein>
    <submittedName>
        <fullName evidence="3">Uncharacterized protein</fullName>
    </submittedName>
</protein>
<proteinExistence type="predicted"/>
<dbReference type="GeneID" id="20528338"/>
<sequence length="1162" mass="122367">MKKSRQPGGVLPLHAAPGGLTPDRSRSTRGRLARLLLLAVMVLILWANLPAISLPPMNLRSRLGGQEPGAQSGGTHSGAHHLTVFTLLKGNSLLAMGPDTRLLIYGSRRSCDTLMADVLLPALTPARDYTVEDAPARWRRAPRQTPPAYWWRLTRRDGYSPRDEWDEDLAQGHTDSTAGPGPRSLRSLKGMAPVEEAGAAAAAAAASPLTIGLVECRPIPCEGHLAAPRLDCLFADASAAATSPGGQPTALYLFANGDIGFTQSGRAVGRIARWVARRLPGRAFFGVGQRVNLDLPHLLDGMPSAGPGRDRDTCSAGSPGELLHPAQCALRGLVASSRAALHGDSAIDYFLASHPVMEKIAQVMPPFVAGRVRWDTWLLAWAGRLAVRASGPDAEPVPVVTVDLTAALNAVHFSHGVRGESTRREGNDFNLALALGPPMEDGLLRAGPATAVAALGLTSRTTFVVQPLAWTLPQGRGMWRPPMVGLLPPGRVRAAAPSTEDGVSLVGRHTLSAGQPQIRGTTMCTLSGGGFGPECTLAERNSRHFDGSIFLAGHRGFVVVAYPAVPEPAEAAKSAVYLAAGAPPAEQARLAGRRMGVPEVLLADLPGNGWPLVGMAADPHGTEQSPMWLLLAPPRGSAGLYIDPLARVSFGVAEPFLRGLDTGEVKSADAAAQACVSRDVLHATPEADDDRVARLLRAAVQLATLDTVMRALNREHSVLVVPQNALATRLLTGGVFPGLDPEADATVALDHTGTLDAWVYAIRSGHTGRSILRALEKELRTRFTQEYHQMLFDLSAAAEGPGPGPGRSASSPPGGDLLTGAWNKLIGNGKFRIGGMTGVLRLPSAGSERAARRPARPAADMFLTWSSSLRDMAGMPASQHADWMDQNLTACMARREREQLDASASPVAPLIPLTLEMTLFLEPLGDEVTGALRGRGLLKAERDRWRAHLAAGVVAAPGTGQGLALAMYDALGVLLNALRRTHDLLEADGPDGLAAGDMTDVCLGGEARLELLAAGSREPGLIVRITPQLREVRERGAGASAIGPLAMEAAAGVRQALHQLACMGVPVISDVDSSGRVPPQQMAAGGATDPAPCEWCLANTRELGVRRVNALRRLASERPSMPVTSFEDIARVLDPARVGGFTRTAAAIERAAVACLGELAPE</sequence>